<reference evidence="6 7" key="2">
    <citation type="journal article" date="2000" name="Proc. Natl. Acad. Sci. U.S.A.">
        <title>Archaeal adaptation to higher temperatures revealed by genomic sequence of Thermoplasma volcanium.</title>
        <authorList>
            <person name="Kawashima T."/>
            <person name="Amano N."/>
            <person name="Koike H."/>
            <person name="Makino S."/>
            <person name="Higuchi S."/>
            <person name="Kawashima-Ohya Y."/>
            <person name="Watanabe K."/>
            <person name="Yamazaki M."/>
            <person name="Kanehori K."/>
            <person name="Kawamoto T."/>
            <person name="Nunoshiba T."/>
            <person name="Yamamoto Y."/>
            <person name="Aramaki H."/>
            <person name="Makino K."/>
            <person name="Suzuki M."/>
        </authorList>
    </citation>
    <scope>NUCLEOTIDE SEQUENCE [LARGE SCALE GENOMIC DNA]</scope>
    <source>
        <strain evidence="7">ATCC 51530 / DSM 4299 / JCM 9571 / NBRC 15438 / GSS1</strain>
    </source>
</reference>
<evidence type="ECO:0000313" key="6">
    <source>
        <dbReference type="EMBL" id="BAB60210.1"/>
    </source>
</evidence>
<dbReference type="KEGG" id="tvo:TVG1094530"/>
<evidence type="ECO:0000256" key="1">
    <source>
        <dbReference type="ARBA" id="ARBA00005417"/>
    </source>
</evidence>
<dbReference type="Proteomes" id="UP000001017">
    <property type="component" value="Chromosome"/>
</dbReference>
<keyword evidence="7" id="KW-1185">Reference proteome</keyword>
<dbReference type="PROSITE" id="PS50893">
    <property type="entry name" value="ABC_TRANSPORTER_2"/>
    <property type="match status" value="1"/>
</dbReference>
<evidence type="ECO:0000313" key="7">
    <source>
        <dbReference type="Proteomes" id="UP000001017"/>
    </source>
</evidence>
<protein>
    <submittedName>
        <fullName evidence="6">ABC transport system ATP-binding protein</fullName>
    </submittedName>
</protein>
<dbReference type="GO" id="GO:0005524">
    <property type="term" value="F:ATP binding"/>
    <property type="evidence" value="ECO:0007669"/>
    <property type="project" value="UniProtKB-KW"/>
</dbReference>
<dbReference type="PANTHER" id="PTHR42711:SF5">
    <property type="entry name" value="ABC TRANSPORTER ATP-BINDING PROTEIN NATA"/>
    <property type="match status" value="1"/>
</dbReference>
<proteinExistence type="inferred from homology"/>
<dbReference type="eggNOG" id="arCOG00194">
    <property type="taxonomic scope" value="Archaea"/>
</dbReference>
<dbReference type="PANTHER" id="PTHR42711">
    <property type="entry name" value="ABC TRANSPORTER ATP-BINDING PROTEIN"/>
    <property type="match status" value="1"/>
</dbReference>
<dbReference type="AlphaFoldDB" id="Q979U2"/>
<dbReference type="InterPro" id="IPR003439">
    <property type="entry name" value="ABC_transporter-like_ATP-bd"/>
</dbReference>
<evidence type="ECO:0000256" key="3">
    <source>
        <dbReference type="ARBA" id="ARBA00022741"/>
    </source>
</evidence>
<evidence type="ECO:0000259" key="5">
    <source>
        <dbReference type="PROSITE" id="PS50893"/>
    </source>
</evidence>
<accession>Q979U2</accession>
<dbReference type="PROSITE" id="PS00211">
    <property type="entry name" value="ABC_TRANSPORTER_1"/>
    <property type="match status" value="1"/>
</dbReference>
<keyword evidence="4 6" id="KW-0067">ATP-binding</keyword>
<dbReference type="STRING" id="273116.gene:9381863"/>
<organism evidence="6 7">
    <name type="scientific">Thermoplasma volcanium (strain ATCC 51530 / DSM 4299 / JCM 9571 / NBRC 15438 / GSS1)</name>
    <dbReference type="NCBI Taxonomy" id="273116"/>
    <lineage>
        <taxon>Archaea</taxon>
        <taxon>Methanobacteriati</taxon>
        <taxon>Thermoplasmatota</taxon>
        <taxon>Thermoplasmata</taxon>
        <taxon>Thermoplasmatales</taxon>
        <taxon>Thermoplasmataceae</taxon>
        <taxon>Thermoplasma</taxon>
    </lineage>
</organism>
<feature type="domain" description="ABC transporter" evidence="5">
    <location>
        <begin position="6"/>
        <end position="236"/>
    </location>
</feature>
<dbReference type="EMBL" id="BA000011">
    <property type="protein sequence ID" value="BAB60210.1"/>
    <property type="molecule type" value="Genomic_DNA"/>
</dbReference>
<dbReference type="Gene3D" id="3.40.50.300">
    <property type="entry name" value="P-loop containing nucleotide triphosphate hydrolases"/>
    <property type="match status" value="1"/>
</dbReference>
<dbReference type="PhylomeDB" id="Q979U2"/>
<dbReference type="RefSeq" id="WP_010917297.1">
    <property type="nucleotide sequence ID" value="NC_002689.2"/>
</dbReference>
<dbReference type="GeneID" id="1441179"/>
<gene>
    <name evidence="6" type="ORF">TVG1094530</name>
</gene>
<keyword evidence="3" id="KW-0547">Nucleotide-binding</keyword>
<dbReference type="Pfam" id="PF00005">
    <property type="entry name" value="ABC_tran"/>
    <property type="match status" value="1"/>
</dbReference>
<comment type="similarity">
    <text evidence="1">Belongs to the ABC transporter superfamily.</text>
</comment>
<dbReference type="InterPro" id="IPR003593">
    <property type="entry name" value="AAA+_ATPase"/>
</dbReference>
<name>Q979U2_THEVO</name>
<dbReference type="GO" id="GO:0016887">
    <property type="term" value="F:ATP hydrolysis activity"/>
    <property type="evidence" value="ECO:0007669"/>
    <property type="project" value="InterPro"/>
</dbReference>
<dbReference type="HOGENOM" id="CLU_000604_1_2_2"/>
<dbReference type="InterPro" id="IPR017871">
    <property type="entry name" value="ABC_transporter-like_CS"/>
</dbReference>
<dbReference type="PaxDb" id="273116-14325306"/>
<dbReference type="SMART" id="SM00382">
    <property type="entry name" value="AAA"/>
    <property type="match status" value="1"/>
</dbReference>
<evidence type="ECO:0000256" key="2">
    <source>
        <dbReference type="ARBA" id="ARBA00022448"/>
    </source>
</evidence>
<dbReference type="InterPro" id="IPR050763">
    <property type="entry name" value="ABC_transporter_ATP-binding"/>
</dbReference>
<reference evidence="6 7" key="1">
    <citation type="journal article" date="1999" name="Proc. Jpn. Acad.">
        <title>Determination of the complete genomic DNA sequence of Thermoplasma volvanium GSS1.</title>
        <authorList>
            <person name="Kawashima T."/>
            <person name="Yamamoto Y."/>
            <person name="Aramaki H."/>
            <person name="Nunoshiba T."/>
            <person name="Kawamoto T."/>
            <person name="Watanabe K."/>
            <person name="Yamazaki M."/>
            <person name="Kanehori K."/>
            <person name="Amano N."/>
            <person name="Ohya Y."/>
            <person name="Makino K."/>
            <person name="Suzuki M."/>
        </authorList>
    </citation>
    <scope>NUCLEOTIDE SEQUENCE [LARGE SCALE GENOMIC DNA]</scope>
    <source>
        <strain evidence="7">ATCC 51530 / DSM 4299 / JCM 9571 / NBRC 15438 / GSS1</strain>
    </source>
</reference>
<dbReference type="InterPro" id="IPR027417">
    <property type="entry name" value="P-loop_NTPase"/>
</dbReference>
<keyword evidence="2" id="KW-0813">Transport</keyword>
<evidence type="ECO:0000256" key="4">
    <source>
        <dbReference type="ARBA" id="ARBA00022840"/>
    </source>
</evidence>
<sequence length="306" mass="34288">MCAYYIECRDISKKYVKGPEALKSISFKVPASGILSLIGRNGAGKTTLIRILSTELLPSSGYAEIDGIDIIGEPDEIRKRIAIIPQEARAISWLTPIQTITTFLLYRGINYSEAKRRSMEVLKKLELEQIAGKLNRTLSGGQKRKVLVAALIASDADILFMDEPTTGLDPISRAELWDLLAELKREKFIFLTTHYLEEAERLSDRIAILDSGELKGIGTISELRSRLPKKYSINLIQTSNLDGEIEINGTVLKTGRRLFIDEEEAYSIVRDLINKNAKFSINPISLEDIYYSIAKRDIGGDAYVQE</sequence>
<dbReference type="SUPFAM" id="SSF52540">
    <property type="entry name" value="P-loop containing nucleoside triphosphate hydrolases"/>
    <property type="match status" value="1"/>
</dbReference>
<dbReference type="OrthoDB" id="87732at2157"/>